<evidence type="ECO:0000313" key="2">
    <source>
        <dbReference type="EMBL" id="CAJ2508269.1"/>
    </source>
</evidence>
<protein>
    <submittedName>
        <fullName evidence="2">Uu.00g094550.m01.CDS01</fullName>
    </submittedName>
</protein>
<gene>
    <name evidence="2" type="ORF">KHLLAP_LOCUS8737</name>
</gene>
<dbReference type="EMBL" id="CAUWAG010000010">
    <property type="protein sequence ID" value="CAJ2508269.1"/>
    <property type="molecule type" value="Genomic_DNA"/>
</dbReference>
<name>A0AAI8VNQ5_9PEZI</name>
<dbReference type="AlphaFoldDB" id="A0AAI8VNQ5"/>
<accession>A0AAI8VNQ5</accession>
<keyword evidence="3" id="KW-1185">Reference proteome</keyword>
<feature type="compositionally biased region" description="Acidic residues" evidence="1">
    <location>
        <begin position="112"/>
        <end position="133"/>
    </location>
</feature>
<dbReference type="Proteomes" id="UP001295740">
    <property type="component" value="Unassembled WGS sequence"/>
</dbReference>
<comment type="caution">
    <text evidence="2">The sequence shown here is derived from an EMBL/GenBank/DDBJ whole genome shotgun (WGS) entry which is preliminary data.</text>
</comment>
<feature type="compositionally biased region" description="Basic and acidic residues" evidence="1">
    <location>
        <begin position="143"/>
        <end position="155"/>
    </location>
</feature>
<reference evidence="2" key="1">
    <citation type="submission" date="2023-10" db="EMBL/GenBank/DDBJ databases">
        <authorList>
            <person name="Hackl T."/>
        </authorList>
    </citation>
    <scope>NUCLEOTIDE SEQUENCE</scope>
</reference>
<evidence type="ECO:0000256" key="1">
    <source>
        <dbReference type="SAM" id="MobiDB-lite"/>
    </source>
</evidence>
<evidence type="ECO:0000313" key="3">
    <source>
        <dbReference type="Proteomes" id="UP001295740"/>
    </source>
</evidence>
<feature type="region of interest" description="Disordered" evidence="1">
    <location>
        <begin position="97"/>
        <end position="155"/>
    </location>
</feature>
<organism evidence="2 3">
    <name type="scientific">Anthostomella pinea</name>
    <dbReference type="NCBI Taxonomy" id="933095"/>
    <lineage>
        <taxon>Eukaryota</taxon>
        <taxon>Fungi</taxon>
        <taxon>Dikarya</taxon>
        <taxon>Ascomycota</taxon>
        <taxon>Pezizomycotina</taxon>
        <taxon>Sordariomycetes</taxon>
        <taxon>Xylariomycetidae</taxon>
        <taxon>Xylariales</taxon>
        <taxon>Xylariaceae</taxon>
        <taxon>Anthostomella</taxon>
    </lineage>
</organism>
<proteinExistence type="predicted"/>
<sequence length="155" mass="16950">MQISKHCIESCELQQYDKVQEYMLKALALSPSQPDGTVTGELELDQARLHQTQTGDYDFDAKGLPRHPNAGQHGAVGDAIKRICKFVEAKDKEGSIIRPLIAGSSKAASWSSDEDEEMHDSDTDADGQTDEGMFDAPESGGSSRDRREGKGYCVK</sequence>